<accession>A0A8J3QH90</accession>
<keyword evidence="2" id="KW-1185">Reference proteome</keyword>
<evidence type="ECO:0008006" key="3">
    <source>
        <dbReference type="Google" id="ProtNLM"/>
    </source>
</evidence>
<sequence length="272" mass="30794">MMAPTESDLAEAIYRATAAAAADLFRDYPDHHFYWYSLTTTGEAHAPCPSAWSTQALAEAARTDEDWLMLKWSYADSPFYFYGGQHFAAVDRLFQARPQIDACSEEAWACEYELRLRAMEAAMARLDHEGLFGVGQERLRIVITVEVAPPDHTNTERAMRLNPPEALTEWLAEAAEPAPDPEDLLPWNTSIYIDQIPLDSIKILIQLRRILGTAWPFSDLRGLLASQPLLADAAGDPRALRRKLDQFPELRPYLFFEADGRLESVWPQDATH</sequence>
<dbReference type="EMBL" id="BONY01000064">
    <property type="protein sequence ID" value="GIH09261.1"/>
    <property type="molecule type" value="Genomic_DNA"/>
</dbReference>
<proteinExistence type="predicted"/>
<name>A0A8J3QH90_9ACTN</name>
<dbReference type="InterPro" id="IPR025409">
    <property type="entry name" value="DUF4303"/>
</dbReference>
<dbReference type="Proteomes" id="UP000612899">
    <property type="component" value="Unassembled WGS sequence"/>
</dbReference>
<dbReference type="AlphaFoldDB" id="A0A8J3QH90"/>
<protein>
    <recommendedName>
        <fullName evidence="3">DUF4303 domain-containing protein</fullName>
    </recommendedName>
</protein>
<evidence type="ECO:0000313" key="1">
    <source>
        <dbReference type="EMBL" id="GIH09261.1"/>
    </source>
</evidence>
<gene>
    <name evidence="1" type="ORF">Rhe02_73280</name>
</gene>
<dbReference type="RefSeq" id="WP_203912998.1">
    <property type="nucleotide sequence ID" value="NZ_BONY01000064.1"/>
</dbReference>
<reference evidence="1" key="1">
    <citation type="submission" date="2021-01" db="EMBL/GenBank/DDBJ databases">
        <title>Whole genome shotgun sequence of Rhizocola hellebori NBRC 109834.</title>
        <authorList>
            <person name="Komaki H."/>
            <person name="Tamura T."/>
        </authorList>
    </citation>
    <scope>NUCLEOTIDE SEQUENCE</scope>
    <source>
        <strain evidence="1">NBRC 109834</strain>
    </source>
</reference>
<dbReference type="Pfam" id="PF14136">
    <property type="entry name" value="DUF4303"/>
    <property type="match status" value="1"/>
</dbReference>
<organism evidence="1 2">
    <name type="scientific">Rhizocola hellebori</name>
    <dbReference type="NCBI Taxonomy" id="1392758"/>
    <lineage>
        <taxon>Bacteria</taxon>
        <taxon>Bacillati</taxon>
        <taxon>Actinomycetota</taxon>
        <taxon>Actinomycetes</taxon>
        <taxon>Micromonosporales</taxon>
        <taxon>Micromonosporaceae</taxon>
        <taxon>Rhizocola</taxon>
    </lineage>
</organism>
<evidence type="ECO:0000313" key="2">
    <source>
        <dbReference type="Proteomes" id="UP000612899"/>
    </source>
</evidence>
<comment type="caution">
    <text evidence="1">The sequence shown here is derived from an EMBL/GenBank/DDBJ whole genome shotgun (WGS) entry which is preliminary data.</text>
</comment>